<dbReference type="GO" id="GO:0005634">
    <property type="term" value="C:nucleus"/>
    <property type="evidence" value="ECO:0007669"/>
    <property type="project" value="InterPro"/>
</dbReference>
<dbReference type="OrthoDB" id="1884855at2759"/>
<evidence type="ECO:0000256" key="7">
    <source>
        <dbReference type="ARBA" id="ARBA00023054"/>
    </source>
</evidence>
<sequence>MSVPPPTVPSVLLPELIGFIPQFLLDDVINSANEATQQAVDAMEAFLERRDATKQDPADTWKSAEELEKGLNAFQTLLESHVDIAFDFFEAWSLRNIFAIPADLPIVAPHQKGLNLSEPEERETELVQEIKDLRRQIQAQRKLRRLYTHAVRASSAQLAHSKARLEHLSFLRAPQLQALSALSGEFQTMYNNVASLPPLDASFTAPEPTGSSEPGKRPWETSKTGYLNWAVEQLMLRAKEKAKGEGGFGEGSSAVGAVAASAYGVGGADDVKAVLEQTAGKEAVANLEGRQTQEDRMDMQ</sequence>
<evidence type="ECO:0000256" key="3">
    <source>
        <dbReference type="ARBA" id="ARBA00022454"/>
    </source>
</evidence>
<comment type="subcellular location">
    <subcellularLocation>
        <location evidence="1">Chromosome</location>
        <location evidence="1">Centromere</location>
        <location evidence="1">Kinetochore</location>
    </subcellularLocation>
</comment>
<evidence type="ECO:0000256" key="10">
    <source>
        <dbReference type="SAM" id="MobiDB-lite"/>
    </source>
</evidence>
<dbReference type="GO" id="GO:0051382">
    <property type="term" value="P:kinetochore assembly"/>
    <property type="evidence" value="ECO:0007669"/>
    <property type="project" value="TreeGrafter"/>
</dbReference>
<reference evidence="11 12" key="1">
    <citation type="journal article" date="2012" name="Science">
        <title>The Paleozoic origin of enzymatic lignin decomposition reconstructed from 31 fungal genomes.</title>
        <authorList>
            <person name="Floudas D."/>
            <person name="Binder M."/>
            <person name="Riley R."/>
            <person name="Barry K."/>
            <person name="Blanchette R.A."/>
            <person name="Henrissat B."/>
            <person name="Martinez A.T."/>
            <person name="Otillar R."/>
            <person name="Spatafora J.W."/>
            <person name="Yadav J.S."/>
            <person name="Aerts A."/>
            <person name="Benoit I."/>
            <person name="Boyd A."/>
            <person name="Carlson A."/>
            <person name="Copeland A."/>
            <person name="Coutinho P.M."/>
            <person name="de Vries R.P."/>
            <person name="Ferreira P."/>
            <person name="Findley K."/>
            <person name="Foster B."/>
            <person name="Gaskell J."/>
            <person name="Glotzer D."/>
            <person name="Gorecki P."/>
            <person name="Heitman J."/>
            <person name="Hesse C."/>
            <person name="Hori C."/>
            <person name="Igarashi K."/>
            <person name="Jurgens J.A."/>
            <person name="Kallen N."/>
            <person name="Kersten P."/>
            <person name="Kohler A."/>
            <person name="Kuees U."/>
            <person name="Kumar T.K.A."/>
            <person name="Kuo A."/>
            <person name="LaButti K."/>
            <person name="Larrondo L.F."/>
            <person name="Lindquist E."/>
            <person name="Ling A."/>
            <person name="Lombard V."/>
            <person name="Lucas S."/>
            <person name="Lundell T."/>
            <person name="Martin R."/>
            <person name="McLaughlin D.J."/>
            <person name="Morgenstern I."/>
            <person name="Morin E."/>
            <person name="Murat C."/>
            <person name="Nagy L.G."/>
            <person name="Nolan M."/>
            <person name="Ohm R.A."/>
            <person name="Patyshakuliyeva A."/>
            <person name="Rokas A."/>
            <person name="Ruiz-Duenas F.J."/>
            <person name="Sabat G."/>
            <person name="Salamov A."/>
            <person name="Samejima M."/>
            <person name="Schmutz J."/>
            <person name="Slot J.C."/>
            <person name="St John F."/>
            <person name="Stenlid J."/>
            <person name="Sun H."/>
            <person name="Sun S."/>
            <person name="Syed K."/>
            <person name="Tsang A."/>
            <person name="Wiebenga A."/>
            <person name="Young D."/>
            <person name="Pisabarro A."/>
            <person name="Eastwood D.C."/>
            <person name="Martin F."/>
            <person name="Cullen D."/>
            <person name="Grigoriev I.V."/>
            <person name="Hibbett D.S."/>
        </authorList>
    </citation>
    <scope>NUCLEOTIDE SEQUENCE</scope>
    <source>
        <strain evidence="12">FP-58527</strain>
    </source>
</reference>
<feature type="region of interest" description="Disordered" evidence="10">
    <location>
        <begin position="201"/>
        <end position="221"/>
    </location>
</feature>
<evidence type="ECO:0000256" key="8">
    <source>
        <dbReference type="ARBA" id="ARBA00023306"/>
    </source>
</evidence>
<keyword evidence="3" id="KW-0158">Chromosome</keyword>
<comment type="similarity">
    <text evidence="2">Belongs to the mis12 family.</text>
</comment>
<dbReference type="PANTHER" id="PTHR14527">
    <property type="entry name" value="PROTEIN MIS12 HOMOLOG"/>
    <property type="match status" value="1"/>
</dbReference>
<feature type="compositionally biased region" description="Basic and acidic residues" evidence="10">
    <location>
        <begin position="291"/>
        <end position="300"/>
    </location>
</feature>
<dbReference type="STRING" id="743788.S8FXH7"/>
<dbReference type="Proteomes" id="UP000015241">
    <property type="component" value="Unassembled WGS sequence"/>
</dbReference>
<dbReference type="InParanoid" id="S8FXH7"/>
<dbReference type="GO" id="GO:0051301">
    <property type="term" value="P:cell division"/>
    <property type="evidence" value="ECO:0007669"/>
    <property type="project" value="UniProtKB-KW"/>
</dbReference>
<dbReference type="PANTHER" id="PTHR14527:SF2">
    <property type="entry name" value="PROTEIN MIS12 HOMOLOG"/>
    <property type="match status" value="1"/>
</dbReference>
<keyword evidence="6" id="KW-0995">Kinetochore</keyword>
<evidence type="ECO:0000256" key="1">
    <source>
        <dbReference type="ARBA" id="ARBA00004629"/>
    </source>
</evidence>
<protein>
    <recommendedName>
        <fullName evidence="13">Mis12 domain-containing protein</fullName>
    </recommendedName>
</protein>
<evidence type="ECO:0000313" key="11">
    <source>
        <dbReference type="EMBL" id="EPT05831.1"/>
    </source>
</evidence>
<feature type="region of interest" description="Disordered" evidence="10">
    <location>
        <begin position="280"/>
        <end position="300"/>
    </location>
</feature>
<evidence type="ECO:0000256" key="4">
    <source>
        <dbReference type="ARBA" id="ARBA00022618"/>
    </source>
</evidence>
<evidence type="ECO:0000256" key="5">
    <source>
        <dbReference type="ARBA" id="ARBA00022776"/>
    </source>
</evidence>
<evidence type="ECO:0000256" key="2">
    <source>
        <dbReference type="ARBA" id="ARBA00008643"/>
    </source>
</evidence>
<dbReference type="InterPro" id="IPR008685">
    <property type="entry name" value="Centromere_Mis12"/>
</dbReference>
<dbReference type="GO" id="GO:0000070">
    <property type="term" value="P:mitotic sister chromatid segregation"/>
    <property type="evidence" value="ECO:0007669"/>
    <property type="project" value="TreeGrafter"/>
</dbReference>
<evidence type="ECO:0000313" key="12">
    <source>
        <dbReference type="Proteomes" id="UP000015241"/>
    </source>
</evidence>
<proteinExistence type="inferred from homology"/>
<keyword evidence="12" id="KW-1185">Reference proteome</keyword>
<keyword evidence="8" id="KW-0131">Cell cycle</keyword>
<dbReference type="Pfam" id="PF05859">
    <property type="entry name" value="Mis12"/>
    <property type="match status" value="1"/>
</dbReference>
<keyword evidence="9" id="KW-0137">Centromere</keyword>
<keyword evidence="7" id="KW-0175">Coiled coil</keyword>
<accession>S8FXH7</accession>
<dbReference type="EMBL" id="KE504123">
    <property type="protein sequence ID" value="EPT05831.1"/>
    <property type="molecule type" value="Genomic_DNA"/>
</dbReference>
<keyword evidence="4" id="KW-0132">Cell division</keyword>
<name>S8FXH7_FOMSC</name>
<dbReference type="HOGENOM" id="CLU_082311_0_0_1"/>
<evidence type="ECO:0000256" key="9">
    <source>
        <dbReference type="ARBA" id="ARBA00023328"/>
    </source>
</evidence>
<dbReference type="AlphaFoldDB" id="S8FXH7"/>
<evidence type="ECO:0008006" key="13">
    <source>
        <dbReference type="Google" id="ProtNLM"/>
    </source>
</evidence>
<dbReference type="GO" id="GO:0000444">
    <property type="term" value="C:MIS12/MIND type complex"/>
    <property type="evidence" value="ECO:0007669"/>
    <property type="project" value="TreeGrafter"/>
</dbReference>
<organism evidence="11 12">
    <name type="scientific">Fomitopsis schrenkii</name>
    <name type="common">Brown rot fungus</name>
    <dbReference type="NCBI Taxonomy" id="2126942"/>
    <lineage>
        <taxon>Eukaryota</taxon>
        <taxon>Fungi</taxon>
        <taxon>Dikarya</taxon>
        <taxon>Basidiomycota</taxon>
        <taxon>Agaricomycotina</taxon>
        <taxon>Agaricomycetes</taxon>
        <taxon>Polyporales</taxon>
        <taxon>Fomitopsis</taxon>
    </lineage>
</organism>
<evidence type="ECO:0000256" key="6">
    <source>
        <dbReference type="ARBA" id="ARBA00022838"/>
    </source>
</evidence>
<keyword evidence="5" id="KW-0498">Mitosis</keyword>
<dbReference type="eggNOG" id="ENOG502S72R">
    <property type="taxonomic scope" value="Eukaryota"/>
</dbReference>
<gene>
    <name evidence="11" type="ORF">FOMPIDRAFT_1155646</name>
</gene>